<evidence type="ECO:0000256" key="2">
    <source>
        <dbReference type="ARBA" id="ARBA00022475"/>
    </source>
</evidence>
<dbReference type="PANTHER" id="PTHR37937:SF1">
    <property type="entry name" value="CONJUGATIVE TRANSFER: DNA TRANSPORT"/>
    <property type="match status" value="1"/>
</dbReference>
<dbReference type="InterPro" id="IPR027417">
    <property type="entry name" value="P-loop_NTPase"/>
</dbReference>
<feature type="transmembrane region" description="Helical" evidence="7">
    <location>
        <begin position="35"/>
        <end position="51"/>
    </location>
</feature>
<organism evidence="9 10">
    <name type="scientific">Pseudonocardia petroleophila</name>
    <dbReference type="NCBI Taxonomy" id="37331"/>
    <lineage>
        <taxon>Bacteria</taxon>
        <taxon>Bacillati</taxon>
        <taxon>Actinomycetota</taxon>
        <taxon>Actinomycetes</taxon>
        <taxon>Pseudonocardiales</taxon>
        <taxon>Pseudonocardiaceae</taxon>
        <taxon>Pseudonocardia</taxon>
    </lineage>
</organism>
<evidence type="ECO:0000256" key="4">
    <source>
        <dbReference type="ARBA" id="ARBA00022989"/>
    </source>
</evidence>
<evidence type="ECO:0000256" key="3">
    <source>
        <dbReference type="ARBA" id="ARBA00022692"/>
    </source>
</evidence>
<dbReference type="Pfam" id="PF12696">
    <property type="entry name" value="TraG-D_C"/>
    <property type="match status" value="1"/>
</dbReference>
<feature type="transmembrane region" description="Helical" evidence="7">
    <location>
        <begin position="12"/>
        <end position="29"/>
    </location>
</feature>
<feature type="domain" description="TraD/TraG TraM recognition site" evidence="8">
    <location>
        <begin position="389"/>
        <end position="503"/>
    </location>
</feature>
<dbReference type="CDD" id="cd01127">
    <property type="entry name" value="TrwB_TraG_TraD_VirD4"/>
    <property type="match status" value="1"/>
</dbReference>
<gene>
    <name evidence="9" type="ORF">H6H00_00520</name>
</gene>
<evidence type="ECO:0000256" key="1">
    <source>
        <dbReference type="ARBA" id="ARBA00004651"/>
    </source>
</evidence>
<dbReference type="EMBL" id="CP060131">
    <property type="protein sequence ID" value="QNG55263.1"/>
    <property type="molecule type" value="Genomic_DNA"/>
</dbReference>
<comment type="subcellular location">
    <subcellularLocation>
        <location evidence="1">Cell membrane</location>
        <topology evidence="1">Multi-pass membrane protein</topology>
    </subcellularLocation>
</comment>
<feature type="region of interest" description="Disordered" evidence="6">
    <location>
        <begin position="614"/>
        <end position="643"/>
    </location>
</feature>
<keyword evidence="10" id="KW-1185">Reference proteome</keyword>
<dbReference type="Gene3D" id="3.40.50.300">
    <property type="entry name" value="P-loop containing nucleotide triphosphate hydrolases"/>
    <property type="match status" value="1"/>
</dbReference>
<keyword evidence="5 7" id="KW-0472">Membrane</keyword>
<sequence>MALFFWRRGAHAVSLGCGAAAAMLGMALVRTTHPFVVGVLVALVVGWLWSRHGRTMATVTRWGASARRKAGVASSSDIVRVGSAVAMRRRAPNVRPSLRAGSRWDRAAQLLRLPAAAVAVELCRVGALRVWASIEDVVLVFGGPRVGKTQWLAGRVLDAPGAVLVTSTRTNLLDQTGPMREEIGPVFVFNPVGLGGRPSTITFDPLTGCCDPPTATERATDMLAVATRPGGGDREYWDEQGRRNLAALMHAAALGGLTMNTVQVWLSALDEHQQRILLLLHNKSLEPAFETAVRQFIGTNEKTRTSIASTISPALGWLTHGPACAAALPLAEGGRPFDVAALLASRATVYMLGGEEAQVAPLVCALTGYIAREARRLAEDQPGGRLDPPLSLRLDEAALICPIPLDKWSADMGGRGISIVACFQSRAQLLDRYGDAKAAVILNNSGARELFGGTADRDDLNYWSTLAGERDEPTTTTDMHGRVASRTTRRVPVLGPAQLANLPAGRVVVFRRDMPPVIGRAEQAWRRRDVHAFHHPDALTVRARAWKARQVARAVGWIAHRTRPARAWIGARGRAVSGWCRMRGTALRVRVTGHGGATSYRSPQVVLGEVVGPTTTTNDAEVNPFPSEWARPDDHGDPWGGAS</sequence>
<dbReference type="InterPro" id="IPR032689">
    <property type="entry name" value="TraG-D_C"/>
</dbReference>
<accession>A0A7G7MR52</accession>
<proteinExistence type="predicted"/>
<evidence type="ECO:0000259" key="8">
    <source>
        <dbReference type="Pfam" id="PF12696"/>
    </source>
</evidence>
<evidence type="ECO:0000313" key="9">
    <source>
        <dbReference type="EMBL" id="QNG55263.1"/>
    </source>
</evidence>
<evidence type="ECO:0000256" key="5">
    <source>
        <dbReference type="ARBA" id="ARBA00023136"/>
    </source>
</evidence>
<name>A0A7G7MR52_9PSEU</name>
<keyword evidence="2" id="KW-1003">Cell membrane</keyword>
<protein>
    <submittedName>
        <fullName evidence="9">TraM recognition domain-containing protein</fullName>
    </submittedName>
</protein>
<evidence type="ECO:0000256" key="6">
    <source>
        <dbReference type="SAM" id="MobiDB-lite"/>
    </source>
</evidence>
<evidence type="ECO:0000313" key="10">
    <source>
        <dbReference type="Proteomes" id="UP000515728"/>
    </source>
</evidence>
<evidence type="ECO:0000256" key="7">
    <source>
        <dbReference type="SAM" id="Phobius"/>
    </source>
</evidence>
<dbReference type="GO" id="GO:0005886">
    <property type="term" value="C:plasma membrane"/>
    <property type="evidence" value="ECO:0007669"/>
    <property type="project" value="UniProtKB-SubCell"/>
</dbReference>
<dbReference type="Proteomes" id="UP000515728">
    <property type="component" value="Chromosome"/>
</dbReference>
<dbReference type="SUPFAM" id="SSF52540">
    <property type="entry name" value="P-loop containing nucleoside triphosphate hydrolases"/>
    <property type="match status" value="1"/>
</dbReference>
<dbReference type="PANTHER" id="PTHR37937">
    <property type="entry name" value="CONJUGATIVE TRANSFER: DNA TRANSPORT"/>
    <property type="match status" value="1"/>
</dbReference>
<dbReference type="KEGG" id="ppel:H6H00_00520"/>
<dbReference type="AlphaFoldDB" id="A0A7G7MR52"/>
<keyword evidence="3 7" id="KW-0812">Transmembrane</keyword>
<reference evidence="9 10" key="1">
    <citation type="submission" date="2020-08" db="EMBL/GenBank/DDBJ databases">
        <authorList>
            <person name="Mo P."/>
        </authorList>
    </citation>
    <scope>NUCLEOTIDE SEQUENCE [LARGE SCALE GENOMIC DNA]</scope>
    <source>
        <strain evidence="9 10">CGMCC 4.1532</strain>
    </source>
</reference>
<dbReference type="InterPro" id="IPR051539">
    <property type="entry name" value="T4SS-coupling_protein"/>
</dbReference>
<keyword evidence="4 7" id="KW-1133">Transmembrane helix</keyword>